<dbReference type="Proteomes" id="UP001151760">
    <property type="component" value="Unassembled WGS sequence"/>
</dbReference>
<protein>
    <submittedName>
        <fullName evidence="3">Zinc knuckle CX2CX4HX4C containing protein</fullName>
    </submittedName>
</protein>
<feature type="compositionally biased region" description="Acidic residues" evidence="1">
    <location>
        <begin position="10"/>
        <end position="19"/>
    </location>
</feature>
<reference evidence="3" key="2">
    <citation type="submission" date="2022-01" db="EMBL/GenBank/DDBJ databases">
        <authorList>
            <person name="Yamashiro T."/>
            <person name="Shiraishi A."/>
            <person name="Satake H."/>
            <person name="Nakayama K."/>
        </authorList>
    </citation>
    <scope>NUCLEOTIDE SEQUENCE</scope>
</reference>
<feature type="region of interest" description="Disordered" evidence="1">
    <location>
        <begin position="1"/>
        <end position="32"/>
    </location>
</feature>
<dbReference type="Pfam" id="PF14111">
    <property type="entry name" value="DUF4283"/>
    <property type="match status" value="1"/>
</dbReference>
<gene>
    <name evidence="3" type="ORF">Tco_0977422</name>
</gene>
<dbReference type="PANTHER" id="PTHR31286:SF165">
    <property type="entry name" value="DUF4283 DOMAIN-CONTAINING PROTEIN"/>
    <property type="match status" value="1"/>
</dbReference>
<evidence type="ECO:0000256" key="1">
    <source>
        <dbReference type="SAM" id="MobiDB-lite"/>
    </source>
</evidence>
<evidence type="ECO:0000313" key="3">
    <source>
        <dbReference type="EMBL" id="GJT51265.1"/>
    </source>
</evidence>
<dbReference type="InterPro" id="IPR025558">
    <property type="entry name" value="DUF4283"/>
</dbReference>
<comment type="caution">
    <text evidence="3">The sequence shown here is derived from an EMBL/GenBank/DDBJ whole genome shotgun (WGS) entry which is preliminary data.</text>
</comment>
<dbReference type="PANTHER" id="PTHR31286">
    <property type="entry name" value="GLYCINE-RICH CELL WALL STRUCTURAL PROTEIN 1.8-LIKE"/>
    <property type="match status" value="1"/>
</dbReference>
<evidence type="ECO:0000313" key="4">
    <source>
        <dbReference type="Proteomes" id="UP001151760"/>
    </source>
</evidence>
<name>A0ABQ5EK25_9ASTR</name>
<accession>A0ABQ5EK25</accession>
<sequence>MNRKPNVESVDNDEVEVEGVEFRDEQSSDDTVNDQNIENVSVEKERDMMCNEGLDVDNGTQCKNDCTLEHTSIEGHADKTISEDDIHKEIKYHLFMMWGKYGLRNITSIGNGNYVFKFNNEIGLQTVIENGVWIVNNKPMVVQKWDIDVDISKVEPDRLPIWVKLVNLPFEAWTINGLSALASRLGKPVMMDYVTTKMCNYGIRRPRYARLLIKVEAKKGLPKSIDIQYYDKDD</sequence>
<proteinExistence type="predicted"/>
<dbReference type="EMBL" id="BQNB010016392">
    <property type="protein sequence ID" value="GJT51265.1"/>
    <property type="molecule type" value="Genomic_DNA"/>
</dbReference>
<evidence type="ECO:0000259" key="2">
    <source>
        <dbReference type="Pfam" id="PF14111"/>
    </source>
</evidence>
<feature type="domain" description="DUF4283" evidence="2">
    <location>
        <begin position="89"/>
        <end position="150"/>
    </location>
</feature>
<keyword evidence="4" id="KW-1185">Reference proteome</keyword>
<organism evidence="3 4">
    <name type="scientific">Tanacetum coccineum</name>
    <dbReference type="NCBI Taxonomy" id="301880"/>
    <lineage>
        <taxon>Eukaryota</taxon>
        <taxon>Viridiplantae</taxon>
        <taxon>Streptophyta</taxon>
        <taxon>Embryophyta</taxon>
        <taxon>Tracheophyta</taxon>
        <taxon>Spermatophyta</taxon>
        <taxon>Magnoliopsida</taxon>
        <taxon>eudicotyledons</taxon>
        <taxon>Gunneridae</taxon>
        <taxon>Pentapetalae</taxon>
        <taxon>asterids</taxon>
        <taxon>campanulids</taxon>
        <taxon>Asterales</taxon>
        <taxon>Asteraceae</taxon>
        <taxon>Asteroideae</taxon>
        <taxon>Anthemideae</taxon>
        <taxon>Anthemidinae</taxon>
        <taxon>Tanacetum</taxon>
    </lineage>
</organism>
<dbReference type="InterPro" id="IPR040256">
    <property type="entry name" value="At4g02000-like"/>
</dbReference>
<reference evidence="3" key="1">
    <citation type="journal article" date="2022" name="Int. J. Mol. Sci.">
        <title>Draft Genome of Tanacetum Coccineum: Genomic Comparison of Closely Related Tanacetum-Family Plants.</title>
        <authorList>
            <person name="Yamashiro T."/>
            <person name="Shiraishi A."/>
            <person name="Nakayama K."/>
            <person name="Satake H."/>
        </authorList>
    </citation>
    <scope>NUCLEOTIDE SEQUENCE</scope>
</reference>